<dbReference type="GO" id="GO:0000976">
    <property type="term" value="F:transcription cis-regulatory region binding"/>
    <property type="evidence" value="ECO:0007669"/>
    <property type="project" value="TreeGrafter"/>
</dbReference>
<name>A0A2S6A946_9NOCA</name>
<dbReference type="RefSeq" id="WP_104362985.1">
    <property type="nucleotide sequence ID" value="NZ_PSZD01000005.1"/>
</dbReference>
<dbReference type="Pfam" id="PF00440">
    <property type="entry name" value="TetR_N"/>
    <property type="match status" value="1"/>
</dbReference>
<evidence type="ECO:0000313" key="8">
    <source>
        <dbReference type="Proteomes" id="UP000238356"/>
    </source>
</evidence>
<dbReference type="InterPro" id="IPR050109">
    <property type="entry name" value="HTH-type_TetR-like_transc_reg"/>
</dbReference>
<accession>A0A2S6A946</accession>
<dbReference type="PANTHER" id="PTHR30055">
    <property type="entry name" value="HTH-TYPE TRANSCRIPTIONAL REGULATOR RUTR"/>
    <property type="match status" value="1"/>
</dbReference>
<evidence type="ECO:0000256" key="1">
    <source>
        <dbReference type="ARBA" id="ARBA00023015"/>
    </source>
</evidence>
<dbReference type="PANTHER" id="PTHR30055:SF234">
    <property type="entry name" value="HTH-TYPE TRANSCRIPTIONAL REGULATOR BETI"/>
    <property type="match status" value="1"/>
</dbReference>
<dbReference type="InterPro" id="IPR001647">
    <property type="entry name" value="HTH_TetR"/>
</dbReference>
<feature type="domain" description="HTH tetR-type" evidence="6">
    <location>
        <begin position="28"/>
        <end position="86"/>
    </location>
</feature>
<evidence type="ECO:0000313" key="7">
    <source>
        <dbReference type="EMBL" id="PPJ29777.1"/>
    </source>
</evidence>
<dbReference type="InterPro" id="IPR036271">
    <property type="entry name" value="Tet_transcr_reg_TetR-rel_C_sf"/>
</dbReference>
<organism evidence="7 8">
    <name type="scientific">Nocardia nova</name>
    <dbReference type="NCBI Taxonomy" id="37330"/>
    <lineage>
        <taxon>Bacteria</taxon>
        <taxon>Bacillati</taxon>
        <taxon>Actinomycetota</taxon>
        <taxon>Actinomycetes</taxon>
        <taxon>Mycobacteriales</taxon>
        <taxon>Nocardiaceae</taxon>
        <taxon>Nocardia</taxon>
    </lineage>
</organism>
<keyword evidence="3" id="KW-0804">Transcription</keyword>
<evidence type="ECO:0000256" key="5">
    <source>
        <dbReference type="SAM" id="MobiDB-lite"/>
    </source>
</evidence>
<gene>
    <name evidence="7" type="ORF">C5F51_09790</name>
</gene>
<comment type="caution">
    <text evidence="7">The sequence shown here is derived from an EMBL/GenBank/DDBJ whole genome shotgun (WGS) entry which is preliminary data.</text>
</comment>
<evidence type="ECO:0000259" key="6">
    <source>
        <dbReference type="PROSITE" id="PS50977"/>
    </source>
</evidence>
<evidence type="ECO:0000256" key="4">
    <source>
        <dbReference type="PROSITE-ProRule" id="PRU00335"/>
    </source>
</evidence>
<sequence length="201" mass="22212">MTKASRPEQAAHNASPVRAARSGRRDAERNRALIIETARAALDADGDASMHAIAKAAGVGQGTLYRHFPTREALVMTVHRNDVRELVDAAPQLLDEHPPAVALRLWFDRLARYGRIKHGLAGALHTAMHAELADEGYGPVVAAIRSLLDAGVRNGSLRRDVTPDEVLLMVGFLWRIDLDDMWEDRTRRMLDIVMDGLRTPS</sequence>
<keyword evidence="8" id="KW-1185">Reference proteome</keyword>
<dbReference type="AlphaFoldDB" id="A0A2S6A946"/>
<dbReference type="PROSITE" id="PS50977">
    <property type="entry name" value="HTH_TETR_2"/>
    <property type="match status" value="1"/>
</dbReference>
<protein>
    <submittedName>
        <fullName evidence="7">TetR family transcriptional regulator</fullName>
    </submittedName>
</protein>
<reference evidence="7 8" key="1">
    <citation type="submission" date="2018-02" db="EMBL/GenBank/DDBJ databases">
        <title>8 Nocardia nova and 1 Nocardia cyriacigeorgica strain used for evolution to TMP-SMX.</title>
        <authorList>
            <person name="Mehta H."/>
            <person name="Weng J."/>
            <person name="Shamoo Y."/>
        </authorList>
    </citation>
    <scope>NUCLEOTIDE SEQUENCE [LARGE SCALE GENOMIC DNA]</scope>
    <source>
        <strain evidence="7 8">BAA2227</strain>
    </source>
</reference>
<dbReference type="GO" id="GO:0003700">
    <property type="term" value="F:DNA-binding transcription factor activity"/>
    <property type="evidence" value="ECO:0007669"/>
    <property type="project" value="TreeGrafter"/>
</dbReference>
<dbReference type="Proteomes" id="UP000238356">
    <property type="component" value="Unassembled WGS sequence"/>
</dbReference>
<dbReference type="SUPFAM" id="SSF48498">
    <property type="entry name" value="Tetracyclin repressor-like, C-terminal domain"/>
    <property type="match status" value="1"/>
</dbReference>
<dbReference type="Gene3D" id="1.10.357.10">
    <property type="entry name" value="Tetracycline Repressor, domain 2"/>
    <property type="match status" value="1"/>
</dbReference>
<keyword evidence="1" id="KW-0805">Transcription regulation</keyword>
<dbReference type="EMBL" id="PSZD01000005">
    <property type="protein sequence ID" value="PPJ29777.1"/>
    <property type="molecule type" value="Genomic_DNA"/>
</dbReference>
<evidence type="ECO:0000256" key="3">
    <source>
        <dbReference type="ARBA" id="ARBA00023163"/>
    </source>
</evidence>
<dbReference type="InterPro" id="IPR049445">
    <property type="entry name" value="TetR_SbtR-like_C"/>
</dbReference>
<evidence type="ECO:0000256" key="2">
    <source>
        <dbReference type="ARBA" id="ARBA00023125"/>
    </source>
</evidence>
<dbReference type="SUPFAM" id="SSF46689">
    <property type="entry name" value="Homeodomain-like"/>
    <property type="match status" value="1"/>
</dbReference>
<dbReference type="Pfam" id="PF21597">
    <property type="entry name" value="TetR_C_43"/>
    <property type="match status" value="1"/>
</dbReference>
<proteinExistence type="predicted"/>
<keyword evidence="2 4" id="KW-0238">DNA-binding</keyword>
<feature type="DNA-binding region" description="H-T-H motif" evidence="4">
    <location>
        <begin position="49"/>
        <end position="68"/>
    </location>
</feature>
<dbReference type="InterPro" id="IPR009057">
    <property type="entry name" value="Homeodomain-like_sf"/>
</dbReference>
<feature type="region of interest" description="Disordered" evidence="5">
    <location>
        <begin position="1"/>
        <end position="26"/>
    </location>
</feature>